<keyword evidence="4 11" id="KW-0732">Signal</keyword>
<evidence type="ECO:0000259" key="12">
    <source>
        <dbReference type="SMART" id="SM00082"/>
    </source>
</evidence>
<dbReference type="Proteomes" id="UP000001554">
    <property type="component" value="Chromosome 15"/>
</dbReference>
<dbReference type="OrthoDB" id="694479at2759"/>
<evidence type="ECO:0000256" key="1">
    <source>
        <dbReference type="ARBA" id="ARBA00004167"/>
    </source>
</evidence>
<evidence type="ECO:0000256" key="9">
    <source>
        <dbReference type="ARBA" id="ARBA00023157"/>
    </source>
</evidence>
<dbReference type="GeneID" id="118431679"/>
<reference evidence="14" key="2">
    <citation type="submission" date="2025-08" db="UniProtKB">
        <authorList>
            <consortium name="RefSeq"/>
        </authorList>
    </citation>
    <scope>IDENTIFICATION</scope>
    <source>
        <strain evidence="14">S238N-H82</strain>
        <tissue evidence="14">Testes</tissue>
    </source>
</reference>
<evidence type="ECO:0000256" key="6">
    <source>
        <dbReference type="ARBA" id="ARBA00022889"/>
    </source>
</evidence>
<accession>A0A9J7MCQ6</accession>
<evidence type="ECO:0000256" key="3">
    <source>
        <dbReference type="ARBA" id="ARBA00022692"/>
    </source>
</evidence>
<feature type="compositionally biased region" description="Polar residues" evidence="10">
    <location>
        <begin position="220"/>
        <end position="274"/>
    </location>
</feature>
<dbReference type="SUPFAM" id="SSF52058">
    <property type="entry name" value="L domain-like"/>
    <property type="match status" value="1"/>
</dbReference>
<evidence type="ECO:0000313" key="14">
    <source>
        <dbReference type="RefSeq" id="XP_035698818.1"/>
    </source>
</evidence>
<dbReference type="SMART" id="SM00369">
    <property type="entry name" value="LRR_TYP"/>
    <property type="match status" value="3"/>
</dbReference>
<dbReference type="KEGG" id="bfo:118431679"/>
<evidence type="ECO:0000256" key="4">
    <source>
        <dbReference type="ARBA" id="ARBA00022729"/>
    </source>
</evidence>
<reference evidence="13" key="1">
    <citation type="journal article" date="2020" name="Nat. Ecol. Evol.">
        <title>Deeply conserved synteny resolves early events in vertebrate evolution.</title>
        <authorList>
            <person name="Simakov O."/>
            <person name="Marletaz F."/>
            <person name="Yue J.X."/>
            <person name="O'Connell B."/>
            <person name="Jenkins J."/>
            <person name="Brandt A."/>
            <person name="Calef R."/>
            <person name="Tung C.H."/>
            <person name="Huang T.K."/>
            <person name="Schmutz J."/>
            <person name="Satoh N."/>
            <person name="Yu J.K."/>
            <person name="Putnam N.H."/>
            <person name="Green R.E."/>
            <person name="Rokhsar D.S."/>
        </authorList>
    </citation>
    <scope>NUCLEOTIDE SEQUENCE [LARGE SCALE GENOMIC DNA]</scope>
    <source>
        <strain evidence="13">S238N-H82</strain>
    </source>
</reference>
<feature type="region of interest" description="Disordered" evidence="10">
    <location>
        <begin position="220"/>
        <end position="348"/>
    </location>
</feature>
<dbReference type="SMART" id="SM00082">
    <property type="entry name" value="LRRCT"/>
    <property type="match status" value="1"/>
</dbReference>
<protein>
    <submittedName>
        <fullName evidence="14">Uncharacterized protein LOC118431679</fullName>
    </submittedName>
</protein>
<keyword evidence="6" id="KW-0130">Cell adhesion</keyword>
<dbReference type="Pfam" id="PF00560">
    <property type="entry name" value="LRR_1"/>
    <property type="match status" value="1"/>
</dbReference>
<dbReference type="AlphaFoldDB" id="A0A9J7MCQ6"/>
<organism evidence="13 14">
    <name type="scientific">Branchiostoma floridae</name>
    <name type="common">Florida lancelet</name>
    <name type="synonym">Amphioxus</name>
    <dbReference type="NCBI Taxonomy" id="7739"/>
    <lineage>
        <taxon>Eukaryota</taxon>
        <taxon>Metazoa</taxon>
        <taxon>Chordata</taxon>
        <taxon>Cephalochordata</taxon>
        <taxon>Leptocardii</taxon>
        <taxon>Amphioxiformes</taxon>
        <taxon>Branchiostomatidae</taxon>
        <taxon>Branchiostoma</taxon>
    </lineage>
</organism>
<dbReference type="Pfam" id="PF13855">
    <property type="entry name" value="LRR_8"/>
    <property type="match status" value="1"/>
</dbReference>
<name>A0A9J7MCQ6_BRAFL</name>
<dbReference type="InterPro" id="IPR032675">
    <property type="entry name" value="LRR_dom_sf"/>
</dbReference>
<evidence type="ECO:0000256" key="2">
    <source>
        <dbReference type="ARBA" id="ARBA00022614"/>
    </source>
</evidence>
<comment type="subcellular location">
    <subcellularLocation>
        <location evidence="1">Membrane</location>
        <topology evidence="1">Single-pass membrane protein</topology>
    </subcellularLocation>
</comment>
<dbReference type="InterPro" id="IPR001611">
    <property type="entry name" value="Leu-rich_rpt"/>
</dbReference>
<keyword evidence="13" id="KW-1185">Reference proteome</keyword>
<feature type="compositionally biased region" description="Low complexity" evidence="10">
    <location>
        <begin position="282"/>
        <end position="297"/>
    </location>
</feature>
<evidence type="ECO:0000256" key="11">
    <source>
        <dbReference type="SAM" id="SignalP"/>
    </source>
</evidence>
<feature type="signal peptide" evidence="11">
    <location>
        <begin position="1"/>
        <end position="24"/>
    </location>
</feature>
<keyword evidence="2" id="KW-0433">Leucine-rich repeat</keyword>
<feature type="domain" description="LRRCT" evidence="12">
    <location>
        <begin position="145"/>
        <end position="194"/>
    </location>
</feature>
<dbReference type="PROSITE" id="PS51450">
    <property type="entry name" value="LRR"/>
    <property type="match status" value="2"/>
</dbReference>
<evidence type="ECO:0000256" key="5">
    <source>
        <dbReference type="ARBA" id="ARBA00022737"/>
    </source>
</evidence>
<proteinExistence type="predicted"/>
<dbReference type="InterPro" id="IPR052313">
    <property type="entry name" value="GPIb-IX-V_Complex"/>
</dbReference>
<keyword evidence="8" id="KW-0472">Membrane</keyword>
<evidence type="ECO:0000313" key="13">
    <source>
        <dbReference type="Proteomes" id="UP000001554"/>
    </source>
</evidence>
<dbReference type="PANTHER" id="PTHR22650:SF4">
    <property type="entry name" value="LEUCINE-RICH REPEAT AND TRANSMEMBRANE DOMAIN-CONTAINING PROTEIN 2-LIKE"/>
    <property type="match status" value="1"/>
</dbReference>
<feature type="chain" id="PRO_5039928021" evidence="11">
    <location>
        <begin position="25"/>
        <end position="422"/>
    </location>
</feature>
<keyword evidence="5" id="KW-0677">Repeat</keyword>
<keyword evidence="3" id="KW-0812">Transmembrane</keyword>
<feature type="region of interest" description="Disordered" evidence="10">
    <location>
        <begin position="383"/>
        <end position="409"/>
    </location>
</feature>
<dbReference type="Gene3D" id="3.80.10.10">
    <property type="entry name" value="Ribonuclease Inhibitor"/>
    <property type="match status" value="1"/>
</dbReference>
<evidence type="ECO:0000256" key="7">
    <source>
        <dbReference type="ARBA" id="ARBA00022989"/>
    </source>
</evidence>
<keyword evidence="9" id="KW-1015">Disulfide bond</keyword>
<evidence type="ECO:0000256" key="8">
    <source>
        <dbReference type="ARBA" id="ARBA00023136"/>
    </source>
</evidence>
<keyword evidence="7" id="KW-1133">Transmembrane helix</keyword>
<evidence type="ECO:0000256" key="10">
    <source>
        <dbReference type="SAM" id="MobiDB-lite"/>
    </source>
</evidence>
<dbReference type="InterPro" id="IPR000483">
    <property type="entry name" value="Cys-rich_flank_reg_C"/>
</dbReference>
<dbReference type="Pfam" id="PF01463">
    <property type="entry name" value="LRRCT"/>
    <property type="match status" value="1"/>
</dbReference>
<dbReference type="PANTHER" id="PTHR22650">
    <property type="entry name" value="GLYCOPROTEIN IB BETA"/>
    <property type="match status" value="1"/>
</dbReference>
<gene>
    <name evidence="14" type="primary">LOC118431679</name>
</gene>
<dbReference type="RefSeq" id="XP_035698818.1">
    <property type="nucleotide sequence ID" value="XM_035842925.1"/>
</dbReference>
<dbReference type="InterPro" id="IPR003591">
    <property type="entry name" value="Leu-rich_rpt_typical-subtyp"/>
</dbReference>
<feature type="compositionally biased region" description="Polar residues" evidence="10">
    <location>
        <begin position="298"/>
        <end position="310"/>
    </location>
</feature>
<sequence>MSNKARRMLFLLLIILKEAGPTAACSSSCSSECNCSSRGLTSVPQDLPTSITRLSLEDNAITNLTDTFAGLNNLWYLSLHSNQLTSLPADIFAGLADIFAGLDNLQRLWLSHNQLQTLSPVLYDILGSIDVRSDHPFDTVRIDNNPWQCDCKMAPFRQRMNGSYPFESQITCAGPANLAGQLLRDVSHENLICEETTPVHSTNTHHVVDSTLNLSYVSSSPTFHQSAKPTSKAPTLPPTSGNTAGSNKGLSTVSTSPWSDHSTKSTPNLPTPHTASKKSKATTLFPTPIKTPTTPSPLSNASAKSTSEVPASSEVPHTVPTAGSNPDLPTISPENGAHPQAREGPQSHKYVNSQVIEEAAKDAAAGLNAIVYEDYYESVDSQSQTAVAPGADSPNHYETLRNPSGQQQHTYTSLLPRNLQQH</sequence>